<feature type="transmembrane region" description="Helical" evidence="7">
    <location>
        <begin position="417"/>
        <end position="436"/>
    </location>
</feature>
<evidence type="ECO:0000256" key="4">
    <source>
        <dbReference type="ARBA" id="ARBA00022989"/>
    </source>
</evidence>
<evidence type="ECO:0000256" key="5">
    <source>
        <dbReference type="ARBA" id="ARBA00023136"/>
    </source>
</evidence>
<keyword evidence="10" id="KW-1185">Reference proteome</keyword>
<feature type="transmembrane region" description="Helical" evidence="7">
    <location>
        <begin position="142"/>
        <end position="161"/>
    </location>
</feature>
<feature type="transmembrane region" description="Helical" evidence="7">
    <location>
        <begin position="337"/>
        <end position="358"/>
    </location>
</feature>
<dbReference type="Pfam" id="PF00361">
    <property type="entry name" value="Proton_antipo_M"/>
    <property type="match status" value="1"/>
</dbReference>
<feature type="transmembrane region" description="Helical" evidence="7">
    <location>
        <begin position="310"/>
        <end position="331"/>
    </location>
</feature>
<protein>
    <submittedName>
        <fullName evidence="9">NADH-quinone oxidoreductase subunit M</fullName>
        <ecNumber evidence="9">1.6.5.11</ecNumber>
    </submittedName>
</protein>
<evidence type="ECO:0000259" key="8">
    <source>
        <dbReference type="Pfam" id="PF00361"/>
    </source>
</evidence>
<reference evidence="9 10" key="1">
    <citation type="journal article" date="2018" name="Int. J. Syst. Evol. Microbiol.">
        <title>Glycomyces paridis sp. nov., isolated from the medicinal plant Paris polyphylla.</title>
        <authorList>
            <person name="Fang X.M."/>
            <person name="Bai J.L."/>
            <person name="Su J."/>
            <person name="Zhao L.L."/>
            <person name="Liu H.Y."/>
            <person name="Ma B.P."/>
            <person name="Zhang Y.Q."/>
            <person name="Yu L.Y."/>
        </authorList>
    </citation>
    <scope>NUCLEOTIDE SEQUENCE [LARGE SCALE GENOMIC DNA]</scope>
    <source>
        <strain evidence="9 10">CPCC 204357</strain>
    </source>
</reference>
<feature type="transmembrane region" description="Helical" evidence="7">
    <location>
        <begin position="85"/>
        <end position="106"/>
    </location>
</feature>
<dbReference type="GO" id="GO:0012505">
    <property type="term" value="C:endomembrane system"/>
    <property type="evidence" value="ECO:0007669"/>
    <property type="project" value="UniProtKB-SubCell"/>
</dbReference>
<comment type="caution">
    <text evidence="9">The sequence shown here is derived from an EMBL/GenBank/DDBJ whole genome shotgun (WGS) entry which is preliminary data.</text>
</comment>
<dbReference type="GO" id="GO:0042773">
    <property type="term" value="P:ATP synthesis coupled electron transport"/>
    <property type="evidence" value="ECO:0007669"/>
    <property type="project" value="InterPro"/>
</dbReference>
<organism evidence="9 10">
    <name type="scientific">Glycomyces paridis</name>
    <dbReference type="NCBI Taxonomy" id="2126555"/>
    <lineage>
        <taxon>Bacteria</taxon>
        <taxon>Bacillati</taxon>
        <taxon>Actinomycetota</taxon>
        <taxon>Actinomycetes</taxon>
        <taxon>Glycomycetales</taxon>
        <taxon>Glycomycetaceae</taxon>
        <taxon>Glycomyces</taxon>
    </lineage>
</organism>
<dbReference type="InterPro" id="IPR010227">
    <property type="entry name" value="NADH_Q_OxRdtase_chainM/4"/>
</dbReference>
<dbReference type="PANTHER" id="PTHR43507">
    <property type="entry name" value="NADH-UBIQUINONE OXIDOREDUCTASE CHAIN 4"/>
    <property type="match status" value="1"/>
</dbReference>
<accession>A0A4S8PB90</accession>
<dbReference type="InterPro" id="IPR003918">
    <property type="entry name" value="NADH_UbQ_OxRdtase"/>
</dbReference>
<proteinExistence type="inferred from homology"/>
<feature type="transmembrane region" description="Helical" evidence="7">
    <location>
        <begin position="6"/>
        <end position="24"/>
    </location>
</feature>
<dbReference type="GO" id="GO:0003954">
    <property type="term" value="F:NADH dehydrogenase activity"/>
    <property type="evidence" value="ECO:0007669"/>
    <property type="project" value="TreeGrafter"/>
</dbReference>
<feature type="transmembrane region" description="Helical" evidence="7">
    <location>
        <begin position="215"/>
        <end position="234"/>
    </location>
</feature>
<evidence type="ECO:0000256" key="2">
    <source>
        <dbReference type="ARBA" id="ARBA00009025"/>
    </source>
</evidence>
<keyword evidence="4 7" id="KW-1133">Transmembrane helix</keyword>
<feature type="transmembrane region" description="Helical" evidence="7">
    <location>
        <begin position="36"/>
        <end position="54"/>
    </location>
</feature>
<dbReference type="GO" id="GO:0048039">
    <property type="term" value="F:ubiquinone binding"/>
    <property type="evidence" value="ECO:0007669"/>
    <property type="project" value="TreeGrafter"/>
</dbReference>
<sequence length="519" mass="55494">MNELPLLSALVAVPLIGAVVVASIRREQAAAARWTALAFSGAVAVITALVAVGFDYGPDAPWLQFTESYTWIENWDLSLSWGIDGIALLLVALTAGLTPIAMLAAWRDLDAVKRSVPAFFALILALEAAMLATFLASNVLLFYFFFEAMLVPMYFLIGSYGTGPRRQYAAVKFFLYSLLGGLFMLVAVIALWVNNGGVFDWQTLVEAEPMADGSLQNWLFLGFFLAFAIKAPFFPFHTWLPDAGGAAPAAVAALLVGVMDKIGTFAILRYCIPLFPDATKTFAPWVIGMSVIGVLYAAFVAIGQTDLKRLVAYTSIAHFGFIGIGIFAFTQASATGAVLYMFNHGLATGLLFIVVGFLTFRRGSAQITDYGGAAKTLPLLAGIFLFAGLASLSLPGTAPFISEFLVLFGAFTDNEPVAVLATLGIILAAAYVLWMYQRTMQGDRNPALDEVPAMKRDLTVREKALVAPLVIAILGFGFFPQPLIDAVGPAVDNTLVFITGEPQTAPSDNVPAAEGVSNE</sequence>
<dbReference type="EC" id="1.6.5.11" evidence="9"/>
<dbReference type="GO" id="GO:0008137">
    <property type="term" value="F:NADH dehydrogenase (ubiquinone) activity"/>
    <property type="evidence" value="ECO:0007669"/>
    <property type="project" value="InterPro"/>
</dbReference>
<dbReference type="NCBIfam" id="NF004500">
    <property type="entry name" value="PRK05846.1-4"/>
    <property type="match status" value="1"/>
</dbReference>
<dbReference type="OrthoDB" id="9768329at2"/>
<keyword evidence="5 7" id="KW-0472">Membrane</keyword>
<evidence type="ECO:0000313" key="10">
    <source>
        <dbReference type="Proteomes" id="UP000305792"/>
    </source>
</evidence>
<dbReference type="GO" id="GO:0016020">
    <property type="term" value="C:membrane"/>
    <property type="evidence" value="ECO:0007669"/>
    <property type="project" value="UniProtKB-SubCell"/>
</dbReference>
<feature type="transmembrane region" description="Helical" evidence="7">
    <location>
        <begin position="173"/>
        <end position="195"/>
    </location>
</feature>
<dbReference type="EMBL" id="STGX01000010">
    <property type="protein sequence ID" value="THV27578.1"/>
    <property type="molecule type" value="Genomic_DNA"/>
</dbReference>
<dbReference type="NCBIfam" id="TIGR01972">
    <property type="entry name" value="NDH_I_M"/>
    <property type="match status" value="1"/>
</dbReference>
<feature type="transmembrane region" description="Helical" evidence="7">
    <location>
        <begin position="379"/>
        <end position="411"/>
    </location>
</feature>
<dbReference type="InterPro" id="IPR001750">
    <property type="entry name" value="ND/Mrp_TM"/>
</dbReference>
<feature type="transmembrane region" description="Helical" evidence="7">
    <location>
        <begin position="246"/>
        <end position="270"/>
    </location>
</feature>
<comment type="similarity">
    <text evidence="2">Belongs to the complex I subunit 4 family.</text>
</comment>
<feature type="transmembrane region" description="Helical" evidence="7">
    <location>
        <begin position="464"/>
        <end position="484"/>
    </location>
</feature>
<gene>
    <name evidence="9" type="ORF">E9998_14300</name>
</gene>
<dbReference type="AlphaFoldDB" id="A0A4S8PB90"/>
<comment type="subcellular location">
    <subcellularLocation>
        <location evidence="1">Endomembrane system</location>
        <topology evidence="1">Multi-pass membrane protein</topology>
    </subcellularLocation>
    <subcellularLocation>
        <location evidence="6">Membrane</location>
        <topology evidence="6">Multi-pass membrane protein</topology>
    </subcellularLocation>
</comment>
<dbReference type="GO" id="GO:0015990">
    <property type="term" value="P:electron transport coupled proton transport"/>
    <property type="evidence" value="ECO:0007669"/>
    <property type="project" value="TreeGrafter"/>
</dbReference>
<evidence type="ECO:0000313" key="9">
    <source>
        <dbReference type="EMBL" id="THV27578.1"/>
    </source>
</evidence>
<dbReference type="PANTHER" id="PTHR43507:SF1">
    <property type="entry name" value="NADH-UBIQUINONE OXIDOREDUCTASE CHAIN 4"/>
    <property type="match status" value="1"/>
</dbReference>
<keyword evidence="9" id="KW-0560">Oxidoreductase</keyword>
<feature type="transmembrane region" description="Helical" evidence="7">
    <location>
        <begin position="118"/>
        <end position="136"/>
    </location>
</feature>
<keyword evidence="3 6" id="KW-0812">Transmembrane</keyword>
<feature type="domain" description="NADH:quinone oxidoreductase/Mrp antiporter transmembrane" evidence="8">
    <location>
        <begin position="136"/>
        <end position="424"/>
    </location>
</feature>
<name>A0A4S8PB90_9ACTN</name>
<evidence type="ECO:0000256" key="1">
    <source>
        <dbReference type="ARBA" id="ARBA00004127"/>
    </source>
</evidence>
<dbReference type="RefSeq" id="WP_136530384.1">
    <property type="nucleotide sequence ID" value="NZ_STGX01000010.1"/>
</dbReference>
<evidence type="ECO:0000256" key="6">
    <source>
        <dbReference type="RuleBase" id="RU000320"/>
    </source>
</evidence>
<evidence type="ECO:0000256" key="3">
    <source>
        <dbReference type="ARBA" id="ARBA00022692"/>
    </source>
</evidence>
<dbReference type="PRINTS" id="PR01437">
    <property type="entry name" value="NUOXDRDTASE4"/>
</dbReference>
<evidence type="ECO:0000256" key="7">
    <source>
        <dbReference type="SAM" id="Phobius"/>
    </source>
</evidence>
<dbReference type="Proteomes" id="UP000305792">
    <property type="component" value="Unassembled WGS sequence"/>
</dbReference>
<feature type="transmembrane region" description="Helical" evidence="7">
    <location>
        <begin position="282"/>
        <end position="303"/>
    </location>
</feature>